<protein>
    <submittedName>
        <fullName evidence="1">Uncharacterized protein</fullName>
    </submittedName>
</protein>
<dbReference type="AlphaFoldDB" id="A0A9D4LB69"/>
<name>A0A9D4LB69_DREPO</name>
<organism evidence="1 2">
    <name type="scientific">Dreissena polymorpha</name>
    <name type="common">Zebra mussel</name>
    <name type="synonym">Mytilus polymorpha</name>
    <dbReference type="NCBI Taxonomy" id="45954"/>
    <lineage>
        <taxon>Eukaryota</taxon>
        <taxon>Metazoa</taxon>
        <taxon>Spiralia</taxon>
        <taxon>Lophotrochozoa</taxon>
        <taxon>Mollusca</taxon>
        <taxon>Bivalvia</taxon>
        <taxon>Autobranchia</taxon>
        <taxon>Heteroconchia</taxon>
        <taxon>Euheterodonta</taxon>
        <taxon>Imparidentia</taxon>
        <taxon>Neoheterodontei</taxon>
        <taxon>Myida</taxon>
        <taxon>Dreissenoidea</taxon>
        <taxon>Dreissenidae</taxon>
        <taxon>Dreissena</taxon>
    </lineage>
</organism>
<sequence>MNNIVMAWKSSFMGNSTCDLDLGDIGVLFSHDTPSHDGEQMYQVILKSNKKPSETGDAPQRFYLSQYCTIYSDKRKRLEGHNFGQNNTMDGLAT</sequence>
<proteinExistence type="predicted"/>
<gene>
    <name evidence="1" type="ORF">DPMN_097129</name>
</gene>
<comment type="caution">
    <text evidence="1">The sequence shown here is derived from an EMBL/GenBank/DDBJ whole genome shotgun (WGS) entry which is preliminary data.</text>
</comment>
<dbReference type="EMBL" id="JAIWYP010000003">
    <property type="protein sequence ID" value="KAH3854584.1"/>
    <property type="molecule type" value="Genomic_DNA"/>
</dbReference>
<reference evidence="1" key="1">
    <citation type="journal article" date="2019" name="bioRxiv">
        <title>The Genome of the Zebra Mussel, Dreissena polymorpha: A Resource for Invasive Species Research.</title>
        <authorList>
            <person name="McCartney M.A."/>
            <person name="Auch B."/>
            <person name="Kono T."/>
            <person name="Mallez S."/>
            <person name="Zhang Y."/>
            <person name="Obille A."/>
            <person name="Becker A."/>
            <person name="Abrahante J.E."/>
            <person name="Garbe J."/>
            <person name="Badalamenti J.P."/>
            <person name="Herman A."/>
            <person name="Mangelson H."/>
            <person name="Liachko I."/>
            <person name="Sullivan S."/>
            <person name="Sone E.D."/>
            <person name="Koren S."/>
            <person name="Silverstein K.A.T."/>
            <person name="Beckman K.B."/>
            <person name="Gohl D.M."/>
        </authorList>
    </citation>
    <scope>NUCLEOTIDE SEQUENCE</scope>
    <source>
        <strain evidence="1">Duluth1</strain>
        <tissue evidence="1">Whole animal</tissue>
    </source>
</reference>
<reference evidence="1" key="2">
    <citation type="submission" date="2020-11" db="EMBL/GenBank/DDBJ databases">
        <authorList>
            <person name="McCartney M.A."/>
            <person name="Auch B."/>
            <person name="Kono T."/>
            <person name="Mallez S."/>
            <person name="Becker A."/>
            <person name="Gohl D.M."/>
            <person name="Silverstein K.A.T."/>
            <person name="Koren S."/>
            <person name="Bechman K.B."/>
            <person name="Herman A."/>
            <person name="Abrahante J.E."/>
            <person name="Garbe J."/>
        </authorList>
    </citation>
    <scope>NUCLEOTIDE SEQUENCE</scope>
    <source>
        <strain evidence="1">Duluth1</strain>
        <tissue evidence="1">Whole animal</tissue>
    </source>
</reference>
<keyword evidence="2" id="KW-1185">Reference proteome</keyword>
<evidence type="ECO:0000313" key="2">
    <source>
        <dbReference type="Proteomes" id="UP000828390"/>
    </source>
</evidence>
<evidence type="ECO:0000313" key="1">
    <source>
        <dbReference type="EMBL" id="KAH3854584.1"/>
    </source>
</evidence>
<dbReference type="Proteomes" id="UP000828390">
    <property type="component" value="Unassembled WGS sequence"/>
</dbReference>
<accession>A0A9D4LB69</accession>